<dbReference type="Proteomes" id="UP001596166">
    <property type="component" value="Unassembled WGS sequence"/>
</dbReference>
<accession>A0ABW0GBK2</accession>
<evidence type="ECO:0000313" key="2">
    <source>
        <dbReference type="Proteomes" id="UP001596166"/>
    </source>
</evidence>
<sequence>MNLVTAIHAPITSMMSYIGDLWRKRSSGAVSCDLREGAALLKNTSVAVSQAYVANDVAGELPAIVKASELEVDVEDKYASDTSAYHVSDILDGIGDYMLWIKRLKDVHPDAYSLFSRVGGTIIPHTDTVRMSTVLDHRVPKDPRQWPSFFMFSFQNKADDNSSIIVPKLIYFRKIHITDSNRDGVVSAGLSTYQGVLFFTKKGEKFRFPVAFYVGVLPDGTVIPLRQATSSKQLVRHRHKRRGDSSSTMITHRSVGYPSPLIELFRDRKKNESETIEDYVSSLFFLSMSAAVAAFDGVQINVKKDNVVGRFGVPVDRVSTFFKDRELQVTVNGSRRKVFHAVRKHTRKLQNGKQVDVKTHYRGARKFEWNGYNICITVPDHHHRSVEAFSSEMHDVGDVLRSDTANMMDTKNMASAIQQRIWR</sequence>
<comment type="caution">
    <text evidence="1">The sequence shown here is derived from an EMBL/GenBank/DDBJ whole genome shotgun (WGS) entry which is preliminary data.</text>
</comment>
<proteinExistence type="predicted"/>
<dbReference type="RefSeq" id="WP_376997896.1">
    <property type="nucleotide sequence ID" value="NZ_JBHSLC010000081.1"/>
</dbReference>
<dbReference type="EMBL" id="JBHSLC010000081">
    <property type="protein sequence ID" value="MFC5358189.1"/>
    <property type="molecule type" value="Genomic_DNA"/>
</dbReference>
<reference evidence="2" key="1">
    <citation type="journal article" date="2019" name="Int. J. Syst. Evol. Microbiol.">
        <title>The Global Catalogue of Microorganisms (GCM) 10K type strain sequencing project: providing services to taxonomists for standard genome sequencing and annotation.</title>
        <authorList>
            <consortium name="The Broad Institute Genomics Platform"/>
            <consortium name="The Broad Institute Genome Sequencing Center for Infectious Disease"/>
            <person name="Wu L."/>
            <person name="Ma J."/>
        </authorList>
    </citation>
    <scope>NUCLEOTIDE SEQUENCE [LARGE SCALE GENOMIC DNA]</scope>
    <source>
        <strain evidence="2">CCUG 58760</strain>
    </source>
</reference>
<evidence type="ECO:0000313" key="1">
    <source>
        <dbReference type="EMBL" id="MFC5358189.1"/>
    </source>
</evidence>
<protein>
    <submittedName>
        <fullName evidence="1">Uncharacterized protein</fullName>
    </submittedName>
</protein>
<keyword evidence="2" id="KW-1185">Reference proteome</keyword>
<organism evidence="1 2">
    <name type="scientific">Azospirillum himalayense</name>
    <dbReference type="NCBI Taxonomy" id="654847"/>
    <lineage>
        <taxon>Bacteria</taxon>
        <taxon>Pseudomonadati</taxon>
        <taxon>Pseudomonadota</taxon>
        <taxon>Alphaproteobacteria</taxon>
        <taxon>Rhodospirillales</taxon>
        <taxon>Azospirillaceae</taxon>
        <taxon>Azospirillum</taxon>
    </lineage>
</organism>
<name>A0ABW0GBK2_9PROT</name>
<gene>
    <name evidence="1" type="ORF">ACFPMG_24685</name>
</gene>